<dbReference type="InterPro" id="IPR036397">
    <property type="entry name" value="RNaseH_sf"/>
</dbReference>
<evidence type="ECO:0000313" key="1">
    <source>
        <dbReference type="EMBL" id="VDN98119.1"/>
    </source>
</evidence>
<evidence type="ECO:0000313" key="3">
    <source>
        <dbReference type="WBParaSite" id="HNAJ_0000226101-mRNA-1"/>
    </source>
</evidence>
<dbReference type="InterPro" id="IPR012337">
    <property type="entry name" value="RNaseH-like_sf"/>
</dbReference>
<dbReference type="AlphaFoldDB" id="A0A0R3T5C3"/>
<accession>A0A0R3T5C3</accession>
<proteinExistence type="predicted"/>
<dbReference type="Gene3D" id="3.30.420.10">
    <property type="entry name" value="Ribonuclease H-like superfamily/Ribonuclease H"/>
    <property type="match status" value="1"/>
</dbReference>
<protein>
    <submittedName>
        <fullName evidence="3">RNase H domain-containing protein</fullName>
    </submittedName>
</protein>
<dbReference type="WBParaSite" id="HNAJ_0000226101-mRNA-1">
    <property type="protein sequence ID" value="HNAJ_0000226101-mRNA-1"/>
    <property type="gene ID" value="HNAJ_0000226101"/>
</dbReference>
<name>A0A0R3T5C3_RODNA</name>
<dbReference type="OrthoDB" id="3267074at2759"/>
<dbReference type="GO" id="GO:0003676">
    <property type="term" value="F:nucleic acid binding"/>
    <property type="evidence" value="ECO:0007669"/>
    <property type="project" value="InterPro"/>
</dbReference>
<dbReference type="SUPFAM" id="SSF53098">
    <property type="entry name" value="Ribonuclease H-like"/>
    <property type="match status" value="1"/>
</dbReference>
<gene>
    <name evidence="1" type="ORF">HNAJ_LOCUS2260</name>
</gene>
<reference evidence="1 2" key="2">
    <citation type="submission" date="2018-11" db="EMBL/GenBank/DDBJ databases">
        <authorList>
            <consortium name="Pathogen Informatics"/>
        </authorList>
    </citation>
    <scope>NUCLEOTIDE SEQUENCE [LARGE SCALE GENOMIC DNA]</scope>
</reference>
<sequence length="148" mass="17318">MSRPKNSRDIRMQKPYQLLRLKYKTFVVEWIPDHCGIKGNEIADAFAKKGTTIMQSIDWPMTFHTMKTLIRREFHTSMCDELKARTNEKRCTVAHSEITGWPRIEAVAEFSLRTGQDDMSKYLHTQSTCILRKLQEEIGMSHLIWCPA</sequence>
<keyword evidence="2" id="KW-1185">Reference proteome</keyword>
<dbReference type="Proteomes" id="UP000278807">
    <property type="component" value="Unassembled WGS sequence"/>
</dbReference>
<dbReference type="EMBL" id="UZAE01001067">
    <property type="protein sequence ID" value="VDN98119.1"/>
    <property type="molecule type" value="Genomic_DNA"/>
</dbReference>
<organism evidence="3">
    <name type="scientific">Rodentolepis nana</name>
    <name type="common">Dwarf tapeworm</name>
    <name type="synonym">Hymenolepis nana</name>
    <dbReference type="NCBI Taxonomy" id="102285"/>
    <lineage>
        <taxon>Eukaryota</taxon>
        <taxon>Metazoa</taxon>
        <taxon>Spiralia</taxon>
        <taxon>Lophotrochozoa</taxon>
        <taxon>Platyhelminthes</taxon>
        <taxon>Cestoda</taxon>
        <taxon>Eucestoda</taxon>
        <taxon>Cyclophyllidea</taxon>
        <taxon>Hymenolepididae</taxon>
        <taxon>Rodentolepis</taxon>
    </lineage>
</organism>
<evidence type="ECO:0000313" key="2">
    <source>
        <dbReference type="Proteomes" id="UP000278807"/>
    </source>
</evidence>
<reference evidence="3" key="1">
    <citation type="submission" date="2017-02" db="UniProtKB">
        <authorList>
            <consortium name="WormBaseParasite"/>
        </authorList>
    </citation>
    <scope>IDENTIFICATION</scope>
</reference>